<sequence length="88" mass="9869">MISNVTPLRRVFSHAVINSHLRSHEHDTQVCSKIYRVASSGGALVRFHNGHAISRKLYLFGICSTTKHRPPSPAAHGQLRTIQLLQYP</sequence>
<dbReference type="AlphaFoldDB" id="A0A9Q3Q0G2"/>
<reference evidence="1" key="1">
    <citation type="submission" date="2021-03" db="EMBL/GenBank/DDBJ databases">
        <title>Draft genome sequence of rust myrtle Austropuccinia psidii MF-1, a brazilian biotype.</title>
        <authorList>
            <person name="Quecine M.C."/>
            <person name="Pachon D.M.R."/>
            <person name="Bonatelli M.L."/>
            <person name="Correr F.H."/>
            <person name="Franceschini L.M."/>
            <person name="Leite T.F."/>
            <person name="Margarido G.R.A."/>
            <person name="Almeida C.A."/>
            <person name="Ferrarezi J.A."/>
            <person name="Labate C.A."/>
        </authorList>
    </citation>
    <scope>NUCLEOTIDE SEQUENCE</scope>
    <source>
        <strain evidence="1">MF-1</strain>
    </source>
</reference>
<accession>A0A9Q3Q0G2</accession>
<comment type="caution">
    <text evidence="1">The sequence shown here is derived from an EMBL/GenBank/DDBJ whole genome shotgun (WGS) entry which is preliminary data.</text>
</comment>
<dbReference type="Proteomes" id="UP000765509">
    <property type="component" value="Unassembled WGS sequence"/>
</dbReference>
<name>A0A9Q3Q0G2_9BASI</name>
<proteinExistence type="predicted"/>
<protein>
    <submittedName>
        <fullName evidence="1">Uncharacterized protein</fullName>
    </submittedName>
</protein>
<evidence type="ECO:0000313" key="1">
    <source>
        <dbReference type="EMBL" id="MBW0580789.1"/>
    </source>
</evidence>
<evidence type="ECO:0000313" key="2">
    <source>
        <dbReference type="Proteomes" id="UP000765509"/>
    </source>
</evidence>
<dbReference type="EMBL" id="AVOT02108372">
    <property type="protein sequence ID" value="MBW0580789.1"/>
    <property type="molecule type" value="Genomic_DNA"/>
</dbReference>
<gene>
    <name evidence="1" type="ORF">O181_120504</name>
</gene>
<organism evidence="1 2">
    <name type="scientific">Austropuccinia psidii MF-1</name>
    <dbReference type="NCBI Taxonomy" id="1389203"/>
    <lineage>
        <taxon>Eukaryota</taxon>
        <taxon>Fungi</taxon>
        <taxon>Dikarya</taxon>
        <taxon>Basidiomycota</taxon>
        <taxon>Pucciniomycotina</taxon>
        <taxon>Pucciniomycetes</taxon>
        <taxon>Pucciniales</taxon>
        <taxon>Sphaerophragmiaceae</taxon>
        <taxon>Austropuccinia</taxon>
    </lineage>
</organism>
<keyword evidence="2" id="KW-1185">Reference proteome</keyword>